<keyword evidence="3" id="KW-1185">Reference proteome</keyword>
<organism evidence="2 3">
    <name type="scientific">Ambrosiozyma monospora</name>
    <name type="common">Yeast</name>
    <name type="synonym">Endomycopsis monosporus</name>
    <dbReference type="NCBI Taxonomy" id="43982"/>
    <lineage>
        <taxon>Eukaryota</taxon>
        <taxon>Fungi</taxon>
        <taxon>Dikarya</taxon>
        <taxon>Ascomycota</taxon>
        <taxon>Saccharomycotina</taxon>
        <taxon>Pichiomycetes</taxon>
        <taxon>Pichiales</taxon>
        <taxon>Pichiaceae</taxon>
        <taxon>Ambrosiozyma</taxon>
    </lineage>
</organism>
<feature type="region of interest" description="Disordered" evidence="1">
    <location>
        <begin position="159"/>
        <end position="244"/>
    </location>
</feature>
<sequence>MPPTKRKNTDTHDFRPNKKSVEKLLKIFRNREVDMPNGYADKTYEQPTDLTKSTETRYMYNIQNDPSASLSVRNTVTPLKGYLKGAAARLIDQIPFHNTRVPQLNFGFNIAAILQKRKDQREAMYQYPDSLLQLHEQHDPMKNMSKMVDVRNTEMEEYRPLNSSGVLPTELRDFRYSVPDKNPDDGGPEPDDGGPEPDYGGPEPDYGGPEPYVDLSAEEQGQDQEQQEEKNQRDPIDDEEVPMSHLDTYLVDLLVEKLEARLTNNNADLVHMSSEPEDLPQPTETTEAEIKTTFFSLFEASIKGLKTRLYWSAVVDHLVDGGFSGSFYIKEKKKKSASHSR</sequence>
<evidence type="ECO:0000313" key="2">
    <source>
        <dbReference type="EMBL" id="GME67534.1"/>
    </source>
</evidence>
<reference evidence="2" key="1">
    <citation type="submission" date="2023-04" db="EMBL/GenBank/DDBJ databases">
        <title>Ambrosiozyma monospora NBRC 1965.</title>
        <authorList>
            <person name="Ichikawa N."/>
            <person name="Sato H."/>
            <person name="Tonouchi N."/>
        </authorList>
    </citation>
    <scope>NUCLEOTIDE SEQUENCE</scope>
    <source>
        <strain evidence="2">NBRC 1965</strain>
    </source>
</reference>
<proteinExistence type="predicted"/>
<feature type="compositionally biased region" description="Acidic residues" evidence="1">
    <location>
        <begin position="216"/>
        <end position="226"/>
    </location>
</feature>
<accession>A0A9W6SUM6</accession>
<dbReference type="EMBL" id="BSXU01008865">
    <property type="protein sequence ID" value="GME67534.1"/>
    <property type="molecule type" value="Genomic_DNA"/>
</dbReference>
<feature type="compositionally biased region" description="Acidic residues" evidence="1">
    <location>
        <begin position="186"/>
        <end position="195"/>
    </location>
</feature>
<feature type="compositionally biased region" description="Low complexity" evidence="1">
    <location>
        <begin position="196"/>
        <end position="212"/>
    </location>
</feature>
<gene>
    <name evidence="2" type="ORF">Amon01_000887400</name>
</gene>
<dbReference type="Proteomes" id="UP001165063">
    <property type="component" value="Unassembled WGS sequence"/>
</dbReference>
<comment type="caution">
    <text evidence="2">The sequence shown here is derived from an EMBL/GenBank/DDBJ whole genome shotgun (WGS) entry which is preliminary data.</text>
</comment>
<evidence type="ECO:0000313" key="3">
    <source>
        <dbReference type="Proteomes" id="UP001165063"/>
    </source>
</evidence>
<dbReference type="AlphaFoldDB" id="A0A9W6SUM6"/>
<name>A0A9W6SUM6_AMBMO</name>
<evidence type="ECO:0000256" key="1">
    <source>
        <dbReference type="SAM" id="MobiDB-lite"/>
    </source>
</evidence>
<protein>
    <submittedName>
        <fullName evidence="2">Unnamed protein product</fullName>
    </submittedName>
</protein>